<feature type="region of interest" description="Disordered" evidence="1">
    <location>
        <begin position="394"/>
        <end position="415"/>
    </location>
</feature>
<dbReference type="Gene3D" id="2.30.30.140">
    <property type="match status" value="1"/>
</dbReference>
<evidence type="ECO:0000256" key="1">
    <source>
        <dbReference type="SAM" id="MobiDB-lite"/>
    </source>
</evidence>
<feature type="compositionally biased region" description="Basic and acidic residues" evidence="1">
    <location>
        <begin position="109"/>
        <end position="131"/>
    </location>
</feature>
<dbReference type="PANTHER" id="PTHR10688">
    <property type="entry name" value="PWWP DOMAIN-CONTAINING PROTEIN"/>
    <property type="match status" value="1"/>
</dbReference>
<sequence length="434" mass="48063">MQTLRIVVPTLVGIRASAGAGGGANLSEDAESLRGVSVGTAIRNACIHLGKSHIGSEGERSVPYRFEENRSNESVRDAKVRVSATSISNAAVSAADDFEAKRVSMEVEDSRVLNEESKVSETRVKDVKEEGEGGSSAKSGRVKSEQKGKTALVSSKKAEARKGKSEAIVSEYDLMLSKFDDFAGSGKCWSVGYGFEMGDMVWGKVKSHPWWPGHIYNEAFATPSVRRSKREDCILVAFYGDSSYGWFDPDDLVHFEPTFAEKSLQTHVKNFIKAVEEGVDEVGRRSALGLVCHCRKKYRLRAVSVNGFFAVDFSDLERNCTYSASQIKKARERFQPKETLDFVKKLALKPRSKVRQDLDFVKKKATTLAFRKAAFEEDDPTYAEAFGIVPSKQPEEVAQPFRKPSSRGIGTDVMPQRCKRPSIVAHYNSGEDRK</sequence>
<dbReference type="SMART" id="SM00293">
    <property type="entry name" value="PWWP"/>
    <property type="match status" value="1"/>
</dbReference>
<dbReference type="CDD" id="cd05162">
    <property type="entry name" value="PWWP"/>
    <property type="match status" value="1"/>
</dbReference>
<dbReference type="OrthoDB" id="62853at2759"/>
<name>A0A2G2W7S2_CAPBA</name>
<proteinExistence type="predicted"/>
<dbReference type="EMBL" id="MLFT02000008">
    <property type="protein sequence ID" value="PHT41285.1"/>
    <property type="molecule type" value="Genomic_DNA"/>
</dbReference>
<feature type="domain" description="PWWP" evidence="2">
    <location>
        <begin position="197"/>
        <end position="246"/>
    </location>
</feature>
<comment type="caution">
    <text evidence="3">The sequence shown here is derived from an EMBL/GenBank/DDBJ whole genome shotgun (WGS) entry which is preliminary data.</text>
</comment>
<dbReference type="PANTHER" id="PTHR10688:SF5">
    <property type="entry name" value="PWWP DOMAIN-CONTAINING PROTEIN 1-RELATED"/>
    <property type="match status" value="1"/>
</dbReference>
<evidence type="ECO:0000259" key="2">
    <source>
        <dbReference type="PROSITE" id="PS50812"/>
    </source>
</evidence>
<dbReference type="InterPro" id="IPR052657">
    <property type="entry name" value="PDP_family_Arabidopsis"/>
</dbReference>
<reference evidence="3 4" key="1">
    <citation type="journal article" date="2017" name="Genome Biol.">
        <title>New reference genome sequences of hot pepper reveal the massive evolution of plant disease-resistance genes by retroduplication.</title>
        <authorList>
            <person name="Kim S."/>
            <person name="Park J."/>
            <person name="Yeom S.I."/>
            <person name="Kim Y.M."/>
            <person name="Seo E."/>
            <person name="Kim K.T."/>
            <person name="Kim M.S."/>
            <person name="Lee J.M."/>
            <person name="Cheong K."/>
            <person name="Shin H.S."/>
            <person name="Kim S.B."/>
            <person name="Han K."/>
            <person name="Lee J."/>
            <person name="Park M."/>
            <person name="Lee H.A."/>
            <person name="Lee H.Y."/>
            <person name="Lee Y."/>
            <person name="Oh S."/>
            <person name="Lee J.H."/>
            <person name="Choi E."/>
            <person name="Choi E."/>
            <person name="Lee S.E."/>
            <person name="Jeon J."/>
            <person name="Kim H."/>
            <person name="Choi G."/>
            <person name="Song H."/>
            <person name="Lee J."/>
            <person name="Lee S.C."/>
            <person name="Kwon J.K."/>
            <person name="Lee H.Y."/>
            <person name="Koo N."/>
            <person name="Hong Y."/>
            <person name="Kim R.W."/>
            <person name="Kang W.H."/>
            <person name="Huh J.H."/>
            <person name="Kang B.C."/>
            <person name="Yang T.J."/>
            <person name="Lee Y.H."/>
            <person name="Bennetzen J.L."/>
            <person name="Choi D."/>
        </authorList>
    </citation>
    <scope>NUCLEOTIDE SEQUENCE [LARGE SCALE GENOMIC DNA]</scope>
    <source>
        <strain evidence="4">cv. PBC81</strain>
    </source>
</reference>
<evidence type="ECO:0000313" key="3">
    <source>
        <dbReference type="EMBL" id="PHT41285.1"/>
    </source>
</evidence>
<evidence type="ECO:0000313" key="4">
    <source>
        <dbReference type="Proteomes" id="UP000224567"/>
    </source>
</evidence>
<dbReference type="STRING" id="33114.A0A2G2W7S2"/>
<dbReference type="Proteomes" id="UP000224567">
    <property type="component" value="Unassembled WGS sequence"/>
</dbReference>
<dbReference type="AlphaFoldDB" id="A0A2G2W7S2"/>
<dbReference type="Pfam" id="PF00855">
    <property type="entry name" value="PWWP"/>
    <property type="match status" value="1"/>
</dbReference>
<dbReference type="PROSITE" id="PS50812">
    <property type="entry name" value="PWWP"/>
    <property type="match status" value="1"/>
</dbReference>
<organism evidence="3 4">
    <name type="scientific">Capsicum baccatum</name>
    <name type="common">Peruvian pepper</name>
    <dbReference type="NCBI Taxonomy" id="33114"/>
    <lineage>
        <taxon>Eukaryota</taxon>
        <taxon>Viridiplantae</taxon>
        <taxon>Streptophyta</taxon>
        <taxon>Embryophyta</taxon>
        <taxon>Tracheophyta</taxon>
        <taxon>Spermatophyta</taxon>
        <taxon>Magnoliopsida</taxon>
        <taxon>eudicotyledons</taxon>
        <taxon>Gunneridae</taxon>
        <taxon>Pentapetalae</taxon>
        <taxon>asterids</taxon>
        <taxon>lamiids</taxon>
        <taxon>Solanales</taxon>
        <taxon>Solanaceae</taxon>
        <taxon>Solanoideae</taxon>
        <taxon>Capsiceae</taxon>
        <taxon>Capsicum</taxon>
    </lineage>
</organism>
<keyword evidence="4" id="KW-1185">Reference proteome</keyword>
<reference evidence="4" key="2">
    <citation type="journal article" date="2017" name="J. Anim. Genet.">
        <title>Multiple reference genome sequences of hot pepper reveal the massive evolution of plant disease resistance genes by retroduplication.</title>
        <authorList>
            <person name="Kim S."/>
            <person name="Park J."/>
            <person name="Yeom S.-I."/>
            <person name="Kim Y.-M."/>
            <person name="Seo E."/>
            <person name="Kim K.-T."/>
            <person name="Kim M.-S."/>
            <person name="Lee J.M."/>
            <person name="Cheong K."/>
            <person name="Shin H.-S."/>
            <person name="Kim S.-B."/>
            <person name="Han K."/>
            <person name="Lee J."/>
            <person name="Park M."/>
            <person name="Lee H.-A."/>
            <person name="Lee H.-Y."/>
            <person name="Lee Y."/>
            <person name="Oh S."/>
            <person name="Lee J.H."/>
            <person name="Choi E."/>
            <person name="Choi E."/>
            <person name="Lee S.E."/>
            <person name="Jeon J."/>
            <person name="Kim H."/>
            <person name="Choi G."/>
            <person name="Song H."/>
            <person name="Lee J."/>
            <person name="Lee S.-C."/>
            <person name="Kwon J.-K."/>
            <person name="Lee H.-Y."/>
            <person name="Koo N."/>
            <person name="Hong Y."/>
            <person name="Kim R.W."/>
            <person name="Kang W.-H."/>
            <person name="Huh J.H."/>
            <person name="Kang B.-C."/>
            <person name="Yang T.-J."/>
            <person name="Lee Y.-H."/>
            <person name="Bennetzen J.L."/>
            <person name="Choi D."/>
        </authorList>
    </citation>
    <scope>NUCLEOTIDE SEQUENCE [LARGE SCALE GENOMIC DNA]</scope>
    <source>
        <strain evidence="4">cv. PBC81</strain>
    </source>
</reference>
<dbReference type="InterPro" id="IPR000313">
    <property type="entry name" value="PWWP_dom"/>
</dbReference>
<dbReference type="SUPFAM" id="SSF63748">
    <property type="entry name" value="Tudor/PWWP/MBT"/>
    <property type="match status" value="1"/>
</dbReference>
<gene>
    <name evidence="3" type="ORF">CQW23_20139</name>
</gene>
<feature type="region of interest" description="Disordered" evidence="1">
    <location>
        <begin position="109"/>
        <end position="157"/>
    </location>
</feature>
<accession>A0A2G2W7S2</accession>
<protein>
    <recommendedName>
        <fullName evidence="2">PWWP domain-containing protein</fullName>
    </recommendedName>
</protein>